<dbReference type="AlphaFoldDB" id="A0AAV8RVH2"/>
<evidence type="ECO:0000256" key="5">
    <source>
        <dbReference type="SAM" id="MobiDB-lite"/>
    </source>
</evidence>
<keyword evidence="8" id="KW-1185">Reference proteome</keyword>
<dbReference type="SUPFAM" id="SSF55008">
    <property type="entry name" value="HMA, heavy metal-associated domain"/>
    <property type="match status" value="1"/>
</dbReference>
<comment type="caution">
    <text evidence="7">The sequence shown here is derived from an EMBL/GenBank/DDBJ whole genome shotgun (WGS) entry which is preliminary data.</text>
</comment>
<organism evidence="7 8">
    <name type="scientific">Ensete ventricosum</name>
    <name type="common">Abyssinian banana</name>
    <name type="synonym">Musa ensete</name>
    <dbReference type="NCBI Taxonomy" id="4639"/>
    <lineage>
        <taxon>Eukaryota</taxon>
        <taxon>Viridiplantae</taxon>
        <taxon>Streptophyta</taxon>
        <taxon>Embryophyta</taxon>
        <taxon>Tracheophyta</taxon>
        <taxon>Spermatophyta</taxon>
        <taxon>Magnoliopsida</taxon>
        <taxon>Liliopsida</taxon>
        <taxon>Zingiberales</taxon>
        <taxon>Musaceae</taxon>
        <taxon>Ensete</taxon>
    </lineage>
</organism>
<feature type="region of interest" description="Disordered" evidence="5">
    <location>
        <begin position="72"/>
        <end position="111"/>
    </location>
</feature>
<keyword evidence="2" id="KW-0479">Metal-binding</keyword>
<keyword evidence="1" id="KW-0488">Methylation</keyword>
<dbReference type="Pfam" id="PF00403">
    <property type="entry name" value="HMA"/>
    <property type="match status" value="1"/>
</dbReference>
<feature type="domain" description="HMA" evidence="6">
    <location>
        <begin position="1"/>
        <end position="65"/>
    </location>
</feature>
<dbReference type="PANTHER" id="PTHR45868">
    <property type="entry name" value="HEAVY METAL-ASSOCIATED ISOPRENYLATED PLANT PROTEIN 33-RELATED"/>
    <property type="match status" value="1"/>
</dbReference>
<evidence type="ECO:0000256" key="3">
    <source>
        <dbReference type="ARBA" id="ARBA00023289"/>
    </source>
</evidence>
<evidence type="ECO:0000259" key="6">
    <source>
        <dbReference type="PROSITE" id="PS50846"/>
    </source>
</evidence>
<reference evidence="7 8" key="1">
    <citation type="submission" date="2022-12" db="EMBL/GenBank/DDBJ databases">
        <title>Chromosome-scale assembly of the Ensete ventricosum genome.</title>
        <authorList>
            <person name="Dussert Y."/>
            <person name="Stocks J."/>
            <person name="Wendawek A."/>
            <person name="Woldeyes F."/>
            <person name="Nichols R.A."/>
            <person name="Borrell J.S."/>
        </authorList>
    </citation>
    <scope>NUCLEOTIDE SEQUENCE [LARGE SCALE GENOMIC DNA]</scope>
    <source>
        <strain evidence="8">cv. Maze</strain>
        <tissue evidence="7">Seeds</tissue>
    </source>
</reference>
<dbReference type="PROSITE" id="PS50846">
    <property type="entry name" value="HMA_2"/>
    <property type="match status" value="1"/>
</dbReference>
<dbReference type="Proteomes" id="UP001222027">
    <property type="component" value="Unassembled WGS sequence"/>
</dbReference>
<dbReference type="PANTHER" id="PTHR45868:SF93">
    <property type="entry name" value="OS12G0144600 PROTEIN"/>
    <property type="match status" value="1"/>
</dbReference>
<feature type="compositionally biased region" description="Acidic residues" evidence="5">
    <location>
        <begin position="76"/>
        <end position="85"/>
    </location>
</feature>
<evidence type="ECO:0000256" key="1">
    <source>
        <dbReference type="ARBA" id="ARBA00022481"/>
    </source>
</evidence>
<dbReference type="InterPro" id="IPR006121">
    <property type="entry name" value="HMA_dom"/>
</dbReference>
<dbReference type="InterPro" id="IPR036163">
    <property type="entry name" value="HMA_dom_sf"/>
</dbReference>
<protein>
    <recommendedName>
        <fullName evidence="6">HMA domain-containing protein</fullName>
    </recommendedName>
</protein>
<dbReference type="Gene3D" id="3.30.70.100">
    <property type="match status" value="1"/>
</dbReference>
<comment type="similarity">
    <text evidence="4">Belongs to the HIPP family.</text>
</comment>
<keyword evidence="3" id="KW-0449">Lipoprotein</keyword>
<dbReference type="GO" id="GO:0046872">
    <property type="term" value="F:metal ion binding"/>
    <property type="evidence" value="ECO:0007669"/>
    <property type="project" value="UniProtKB-KW"/>
</dbReference>
<evidence type="ECO:0000256" key="4">
    <source>
        <dbReference type="ARBA" id="ARBA00024045"/>
    </source>
</evidence>
<dbReference type="EMBL" id="JAQQAF010000001">
    <property type="protein sequence ID" value="KAJ8510595.1"/>
    <property type="molecule type" value="Genomic_DNA"/>
</dbReference>
<dbReference type="CDD" id="cd00371">
    <property type="entry name" value="HMA"/>
    <property type="match status" value="1"/>
</dbReference>
<evidence type="ECO:0000256" key="2">
    <source>
        <dbReference type="ARBA" id="ARBA00022723"/>
    </source>
</evidence>
<name>A0AAV8RVH2_ENSVE</name>
<accession>A0AAV8RVH2</accession>
<evidence type="ECO:0000313" key="7">
    <source>
        <dbReference type="EMBL" id="KAJ8510595.1"/>
    </source>
</evidence>
<keyword evidence="3" id="KW-0636">Prenylation</keyword>
<evidence type="ECO:0000313" key="8">
    <source>
        <dbReference type="Proteomes" id="UP001222027"/>
    </source>
</evidence>
<gene>
    <name evidence="7" type="ORF">OPV22_001029</name>
</gene>
<sequence>MKTCVLRVHTCCDGCQKKIKKVLHKIDGVNAVDLDVEEGKVTVTGSIGDPATLIMKLRKAKKIAVLLAVSEKGVEAPDEDEDEGDVQSTVDLRENIPATQPVDMHECSRCE</sequence>
<proteinExistence type="inferred from homology"/>